<evidence type="ECO:0000313" key="5">
    <source>
        <dbReference type="Proteomes" id="UP000748308"/>
    </source>
</evidence>
<reference evidence="4" key="1">
    <citation type="submission" date="2019-03" db="EMBL/GenBank/DDBJ databases">
        <title>Lake Tanganyika Metagenome-Assembled Genomes (MAGs).</title>
        <authorList>
            <person name="Tran P."/>
        </authorList>
    </citation>
    <scope>NUCLEOTIDE SEQUENCE</scope>
    <source>
        <strain evidence="4">M_DeepCast_400m_m2_100</strain>
    </source>
</reference>
<proteinExistence type="predicted"/>
<accession>A0A937XAR7</accession>
<dbReference type="AlphaFoldDB" id="A0A937XAR7"/>
<dbReference type="Gene3D" id="3.40.1190.20">
    <property type="match status" value="1"/>
</dbReference>
<dbReference type="SUPFAM" id="SSF53613">
    <property type="entry name" value="Ribokinase-like"/>
    <property type="match status" value="1"/>
</dbReference>
<keyword evidence="1" id="KW-0808">Transferase</keyword>
<evidence type="ECO:0000313" key="4">
    <source>
        <dbReference type="EMBL" id="MBM3318635.1"/>
    </source>
</evidence>
<dbReference type="PROSITE" id="PS00584">
    <property type="entry name" value="PFKB_KINASES_2"/>
    <property type="match status" value="1"/>
</dbReference>
<dbReference type="PANTHER" id="PTHR46969">
    <property type="entry name" value="BIFUNCTIONAL PROTEIN HLDE"/>
    <property type="match status" value="1"/>
</dbReference>
<dbReference type="InterPro" id="IPR029056">
    <property type="entry name" value="Ribokinase-like"/>
</dbReference>
<dbReference type="GO" id="GO:0005829">
    <property type="term" value="C:cytosol"/>
    <property type="evidence" value="ECO:0007669"/>
    <property type="project" value="TreeGrafter"/>
</dbReference>
<name>A0A937XAR7_UNCEI</name>
<dbReference type="EMBL" id="VGIY01000425">
    <property type="protein sequence ID" value="MBM3318635.1"/>
    <property type="molecule type" value="Genomic_DNA"/>
</dbReference>
<feature type="domain" description="Carbohydrate kinase PfkB" evidence="3">
    <location>
        <begin position="14"/>
        <end position="130"/>
    </location>
</feature>
<dbReference type="PANTHER" id="PTHR46969:SF1">
    <property type="entry name" value="BIFUNCTIONAL PROTEIN HLDE"/>
    <property type="match status" value="1"/>
</dbReference>
<protein>
    <submittedName>
        <fullName evidence="4">Bifunctional hydroxymethylpyrimidine kinase/phosphomethylpyrimidine kinase</fullName>
    </submittedName>
</protein>
<dbReference type="InterPro" id="IPR011611">
    <property type="entry name" value="PfkB_dom"/>
</dbReference>
<sequence>ICVDPKETHFHSYRRVTVLTPNTSEASFAAGRRIRDEASLEEVGRALLARLEAQALLITRGEEGVSLFRPDRPRLDIPAVGREVYDVTGAGDTVVAALAMGLAAGGSLETSTRVANHAAGRVIRDLGTATVSREEILESLDHVR</sequence>
<gene>
    <name evidence="4" type="ORF">FJY75_12360</name>
</gene>
<dbReference type="InterPro" id="IPR002173">
    <property type="entry name" value="Carboh/pur_kinase_PfkB_CS"/>
</dbReference>
<dbReference type="Proteomes" id="UP000748308">
    <property type="component" value="Unassembled WGS sequence"/>
</dbReference>
<dbReference type="Pfam" id="PF00294">
    <property type="entry name" value="PfkB"/>
    <property type="match status" value="1"/>
</dbReference>
<comment type="caution">
    <text evidence="4">The sequence shown here is derived from an EMBL/GenBank/DDBJ whole genome shotgun (WGS) entry which is preliminary data.</text>
</comment>
<keyword evidence="2 4" id="KW-0418">Kinase</keyword>
<evidence type="ECO:0000259" key="3">
    <source>
        <dbReference type="Pfam" id="PF00294"/>
    </source>
</evidence>
<evidence type="ECO:0000256" key="1">
    <source>
        <dbReference type="ARBA" id="ARBA00022679"/>
    </source>
</evidence>
<organism evidence="4 5">
    <name type="scientific">Eiseniibacteriota bacterium</name>
    <dbReference type="NCBI Taxonomy" id="2212470"/>
    <lineage>
        <taxon>Bacteria</taxon>
        <taxon>Candidatus Eiseniibacteriota</taxon>
    </lineage>
</organism>
<dbReference type="GO" id="GO:0033785">
    <property type="term" value="F:heptose 7-phosphate kinase activity"/>
    <property type="evidence" value="ECO:0007669"/>
    <property type="project" value="TreeGrafter"/>
</dbReference>
<evidence type="ECO:0000256" key="2">
    <source>
        <dbReference type="ARBA" id="ARBA00022777"/>
    </source>
</evidence>
<dbReference type="GO" id="GO:0033786">
    <property type="term" value="F:heptose-1-phosphate adenylyltransferase activity"/>
    <property type="evidence" value="ECO:0007669"/>
    <property type="project" value="TreeGrafter"/>
</dbReference>
<feature type="non-terminal residue" evidence="4">
    <location>
        <position position="1"/>
    </location>
</feature>